<comment type="catalytic activity">
    <reaction evidence="1 9 10">
        <text>ATP-dependent breakage, passage and rejoining of double-stranded DNA.</text>
        <dbReference type="EC" id="5.6.2.2"/>
    </reaction>
</comment>
<dbReference type="PANTHER" id="PTHR43493:SF5">
    <property type="entry name" value="DNA GYRASE SUBUNIT A, CHLOROPLASTIC_MITOCHONDRIAL"/>
    <property type="match status" value="1"/>
</dbReference>
<dbReference type="EMBL" id="PFKX01000040">
    <property type="protein sequence ID" value="PIY58456.1"/>
    <property type="molecule type" value="Genomic_DNA"/>
</dbReference>
<proteinExistence type="inferred from homology"/>
<dbReference type="InterPro" id="IPR013760">
    <property type="entry name" value="Topo_IIA-like_dom_sf"/>
</dbReference>
<dbReference type="Proteomes" id="UP000230732">
    <property type="component" value="Unassembled WGS sequence"/>
</dbReference>
<dbReference type="HAMAP" id="MF_01897">
    <property type="entry name" value="GyrA"/>
    <property type="match status" value="1"/>
</dbReference>
<dbReference type="SMART" id="SM00434">
    <property type="entry name" value="TOP4c"/>
    <property type="match status" value="1"/>
</dbReference>
<dbReference type="PROSITE" id="PS52040">
    <property type="entry name" value="TOPO_IIA"/>
    <property type="match status" value="1"/>
</dbReference>
<dbReference type="GO" id="GO:0003677">
    <property type="term" value="F:DNA binding"/>
    <property type="evidence" value="ECO:0007669"/>
    <property type="project" value="UniProtKB-UniRule"/>
</dbReference>
<dbReference type="Gene3D" id="3.30.1360.40">
    <property type="match status" value="1"/>
</dbReference>
<dbReference type="InterPro" id="IPR035516">
    <property type="entry name" value="Gyrase/topoIV_suA_C"/>
</dbReference>
<gene>
    <name evidence="9" type="primary">gyrA</name>
    <name evidence="12" type="ORF">COY98_01830</name>
</gene>
<keyword evidence="6 9" id="KW-0238">DNA-binding</keyword>
<dbReference type="GO" id="GO:0006265">
    <property type="term" value="P:DNA topological change"/>
    <property type="evidence" value="ECO:0007669"/>
    <property type="project" value="UniProtKB-UniRule"/>
</dbReference>
<feature type="short sequence motif" description="GyrA-box" evidence="9">
    <location>
        <begin position="537"/>
        <end position="543"/>
    </location>
</feature>
<dbReference type="NCBIfam" id="NF004044">
    <property type="entry name" value="PRK05561.1"/>
    <property type="match status" value="1"/>
</dbReference>
<keyword evidence="9" id="KW-0963">Cytoplasm</keyword>
<evidence type="ECO:0000256" key="3">
    <source>
        <dbReference type="ARBA" id="ARBA00022741"/>
    </source>
</evidence>
<dbReference type="SUPFAM" id="SSF56719">
    <property type="entry name" value="Type II DNA topoisomerase"/>
    <property type="match status" value="1"/>
</dbReference>
<dbReference type="GO" id="GO:0005524">
    <property type="term" value="F:ATP binding"/>
    <property type="evidence" value="ECO:0007669"/>
    <property type="project" value="UniProtKB-UniRule"/>
</dbReference>
<evidence type="ECO:0000256" key="2">
    <source>
        <dbReference type="ARBA" id="ARBA00008263"/>
    </source>
</evidence>
<evidence type="ECO:0000259" key="11">
    <source>
        <dbReference type="PROSITE" id="PS52040"/>
    </source>
</evidence>
<dbReference type="Pfam" id="PF03989">
    <property type="entry name" value="DNA_gyraseA_C"/>
    <property type="match status" value="6"/>
</dbReference>
<dbReference type="InterPro" id="IPR006691">
    <property type="entry name" value="GyrA/parC_rep"/>
</dbReference>
<dbReference type="GO" id="GO:0034335">
    <property type="term" value="F:DNA negative supercoiling activity"/>
    <property type="evidence" value="ECO:0007669"/>
    <property type="project" value="UniProtKB-ARBA"/>
</dbReference>
<evidence type="ECO:0000256" key="5">
    <source>
        <dbReference type="ARBA" id="ARBA00023029"/>
    </source>
</evidence>
<dbReference type="InterPro" id="IPR013758">
    <property type="entry name" value="Topo_IIA_A/C_ab"/>
</dbReference>
<dbReference type="InterPro" id="IPR050220">
    <property type="entry name" value="Type_II_DNA_Topoisomerases"/>
</dbReference>
<comment type="subunit">
    <text evidence="8">Heterotetramer composed of ParC and ParE.</text>
</comment>
<reference evidence="13" key="1">
    <citation type="submission" date="2017-09" db="EMBL/GenBank/DDBJ databases">
        <title>Depth-based differentiation of microbial function through sediment-hosted aquifers and enrichment of novel symbionts in the deep terrestrial subsurface.</title>
        <authorList>
            <person name="Probst A.J."/>
            <person name="Ladd B."/>
            <person name="Jarett J.K."/>
            <person name="Geller-Mcgrath D.E."/>
            <person name="Sieber C.M.K."/>
            <person name="Emerson J.B."/>
            <person name="Anantharaman K."/>
            <person name="Thomas B.C."/>
            <person name="Malmstrom R."/>
            <person name="Stieglmeier M."/>
            <person name="Klingl A."/>
            <person name="Woyke T."/>
            <person name="Ryan C.M."/>
            <person name="Banfield J.F."/>
        </authorList>
    </citation>
    <scope>NUCLEOTIDE SEQUENCE [LARGE SCALE GENOMIC DNA]</scope>
</reference>
<dbReference type="PANTHER" id="PTHR43493">
    <property type="entry name" value="DNA GYRASE/TOPOISOMERASE SUBUNIT A"/>
    <property type="match status" value="1"/>
</dbReference>
<keyword evidence="5 9" id="KW-0799">Topoisomerase</keyword>
<dbReference type="NCBIfam" id="NF004043">
    <property type="entry name" value="PRK05560.1"/>
    <property type="match status" value="1"/>
</dbReference>
<dbReference type="FunFam" id="1.10.268.10:FF:000001">
    <property type="entry name" value="DNA gyrase subunit A"/>
    <property type="match status" value="1"/>
</dbReference>
<keyword evidence="7 9" id="KW-0413">Isomerase</keyword>
<keyword evidence="3 9" id="KW-0547">Nucleotide-binding</keyword>
<dbReference type="FunFam" id="3.90.199.10:FF:000001">
    <property type="entry name" value="DNA gyrase subunit A"/>
    <property type="match status" value="1"/>
</dbReference>
<evidence type="ECO:0000313" key="13">
    <source>
        <dbReference type="Proteomes" id="UP000230732"/>
    </source>
</evidence>
<dbReference type="InterPro" id="IPR013757">
    <property type="entry name" value="Topo_IIA_A_a_sf"/>
</dbReference>
<evidence type="ECO:0000256" key="6">
    <source>
        <dbReference type="ARBA" id="ARBA00023125"/>
    </source>
</evidence>
<comment type="function">
    <text evidence="9">A type II topoisomerase that negatively supercoils closed circular double-stranded (ds) DNA in an ATP-dependent manner to modulate DNA topology and maintain chromosomes in an underwound state. Negative supercoiling favors strand separation, and DNA replication, transcription, recombination and repair, all of which involve strand separation. Also able to catalyze the interconversion of other topological isomers of dsDNA rings, including catenanes and knotted rings. Type II topoisomerases break and join 2 DNA strands simultaneously in an ATP-dependent manner.</text>
</comment>
<dbReference type="CDD" id="cd00187">
    <property type="entry name" value="TOP4c"/>
    <property type="match status" value="1"/>
</dbReference>
<evidence type="ECO:0000256" key="1">
    <source>
        <dbReference type="ARBA" id="ARBA00000185"/>
    </source>
</evidence>
<sequence>MARNKDEKEGQELAPTERVNVVSQDISSEMRASFIDYAMSVITDRALPDVRDGLKPVHRRILFSMHEKGLTFNAKFRKSATVVGDVLGNYHPHGDSSVYEAMVKMAQDFSFRYPLVIGQGNFGSIDGDSAAAYRYTEAKMSRISGELLNDIDRETVDFKPNYDGTKKEPVVLPATLPNLLLNGTLGIAVGMATNFPPHNLGELVDATHHLIDEPEATSEDLVKFVKGPDFPTGGIVFGEKDIKHAYSSGRGGVVVRGEAEIIEDKNANQIIITSLPFRVNKANLIVKIADLVRDKKLEGIRGLRDESTRDIRVVIDLKNGAYPQVVLNYLYKHTELESTFHYNMVALVDGVPQTLSLKGVLSNFIGHRQVVVRRRTEYDLRKAEEREHILLGLKKALDHIDRVITLIRGSKDTATAHTNLMKEFKFSDLQATAILEMKLQKLAGLERKNVELELKEKQDFIKECKELLASPRKILAVVKKELGEMKEKYGDARRTKVVRQPAGSISLEDMVPDEESMLVYTKGGYIKRTNPGEYRQQNRGGVGVVDLDTKEEDFITLFMSATTHSDMLFFSDKGKAYQIKMYDIPEGKRATRGKSIMNFISLSGEEKVTSILSMPKSAKDSKLSLFMITKQGTIKKCSAESFKDVRKTGIIAIRLDAGDELLAALFTEKGDDIILTTAKGQAIRFKESDAREMGRTAGGVRGMKLGKGDFIVGADVIHNDSEKPELLVMSENGYGKKTAIKEYKVQKRGGSGIKTAKVTAKIGQIMVAKVVTPAFTELVAISKKSQVIRITMKDVPTLGRDTQGVRIMKLREGDSIASLSCL</sequence>
<dbReference type="GO" id="GO:0009330">
    <property type="term" value="C:DNA topoisomerase type II (double strand cut, ATP-hydrolyzing) complex"/>
    <property type="evidence" value="ECO:0007669"/>
    <property type="project" value="TreeGrafter"/>
</dbReference>
<comment type="subcellular location">
    <subcellularLocation>
        <location evidence="9">Cytoplasm</location>
    </subcellularLocation>
</comment>
<dbReference type="GO" id="GO:0006261">
    <property type="term" value="P:DNA-templated DNA replication"/>
    <property type="evidence" value="ECO:0007669"/>
    <property type="project" value="UniProtKB-UniRule"/>
</dbReference>
<dbReference type="Gene3D" id="2.120.10.90">
    <property type="entry name" value="DNA gyrase/topoisomerase IV, subunit A, C-terminal"/>
    <property type="match status" value="1"/>
</dbReference>
<feature type="domain" description="Topo IIA-type catalytic" evidence="11">
    <location>
        <begin position="47"/>
        <end position="510"/>
    </location>
</feature>
<comment type="subunit">
    <text evidence="9">Heterotetramer, composed of two GyrA and two GyrB chains. In the heterotetramer, GyrA contains the active site tyrosine that forms a transient covalent intermediate with DNA, while GyrB binds cofactors and catalyzes ATP hydrolysis.</text>
</comment>
<comment type="similarity">
    <text evidence="2 9">Belongs to the type II topoisomerase GyrA/ParC subunit family.</text>
</comment>
<dbReference type="Gene3D" id="1.10.268.10">
    <property type="entry name" value="Topoisomerase, domain 3"/>
    <property type="match status" value="1"/>
</dbReference>
<accession>A0A2M7Q4U3</accession>
<dbReference type="EC" id="5.6.2.2" evidence="9"/>
<dbReference type="InterPro" id="IPR002205">
    <property type="entry name" value="Topo_IIA_dom_A"/>
</dbReference>
<dbReference type="Pfam" id="PF00521">
    <property type="entry name" value="DNA_topoisoIV"/>
    <property type="match status" value="1"/>
</dbReference>
<name>A0A2M7Q4U3_9BACT</name>
<protein>
    <recommendedName>
        <fullName evidence="9">DNA gyrase subunit A</fullName>
        <ecNumber evidence="9">5.6.2.2</ecNumber>
    </recommendedName>
</protein>
<organism evidence="12 13">
    <name type="scientific">Candidatus Yonathbacteria bacterium CG_4_10_14_0_8_um_filter_43_17</name>
    <dbReference type="NCBI Taxonomy" id="1975099"/>
    <lineage>
        <taxon>Bacteria</taxon>
        <taxon>Candidatus Yonathiibacteriota</taxon>
    </lineage>
</organism>
<feature type="active site" description="O-(5'-phospho-DNA)-tyrosine intermediate" evidence="9 10">
    <location>
        <position position="135"/>
    </location>
</feature>
<comment type="miscellaneous">
    <text evidence="9">Few gyrases are as efficient as E.coli at forming negative supercoils. Not all organisms have 2 type II topoisomerases; in organisms with a single type II topoisomerase this enzyme also has to decatenate newly replicated chromosomes.</text>
</comment>
<dbReference type="Gene3D" id="3.90.199.10">
    <property type="entry name" value="Topoisomerase II, domain 5"/>
    <property type="match status" value="1"/>
</dbReference>
<dbReference type="NCBIfam" id="TIGR01063">
    <property type="entry name" value="gyrA"/>
    <property type="match status" value="1"/>
</dbReference>
<dbReference type="GO" id="GO:0005694">
    <property type="term" value="C:chromosome"/>
    <property type="evidence" value="ECO:0007669"/>
    <property type="project" value="InterPro"/>
</dbReference>
<evidence type="ECO:0000313" key="12">
    <source>
        <dbReference type="EMBL" id="PIY58456.1"/>
    </source>
</evidence>
<dbReference type="FunFam" id="3.30.1360.40:FF:000002">
    <property type="entry name" value="DNA gyrase subunit A"/>
    <property type="match status" value="1"/>
</dbReference>
<evidence type="ECO:0000256" key="10">
    <source>
        <dbReference type="PROSITE-ProRule" id="PRU01384"/>
    </source>
</evidence>
<keyword evidence="4 9" id="KW-0067">ATP-binding</keyword>
<dbReference type="AlphaFoldDB" id="A0A2M7Q4U3"/>
<evidence type="ECO:0000256" key="7">
    <source>
        <dbReference type="ARBA" id="ARBA00023235"/>
    </source>
</evidence>
<evidence type="ECO:0000256" key="4">
    <source>
        <dbReference type="ARBA" id="ARBA00022840"/>
    </source>
</evidence>
<evidence type="ECO:0000256" key="8">
    <source>
        <dbReference type="ARBA" id="ARBA00063644"/>
    </source>
</evidence>
<evidence type="ECO:0000256" key="9">
    <source>
        <dbReference type="HAMAP-Rule" id="MF_01897"/>
    </source>
</evidence>
<dbReference type="SUPFAM" id="SSF101904">
    <property type="entry name" value="GyrA/ParC C-terminal domain-like"/>
    <property type="match status" value="1"/>
</dbReference>
<dbReference type="InterPro" id="IPR005743">
    <property type="entry name" value="GyrA"/>
</dbReference>
<dbReference type="FunFam" id="2.120.10.90:FF:000005">
    <property type="entry name" value="DNA topoisomerase 4 subunit A"/>
    <property type="match status" value="1"/>
</dbReference>
<dbReference type="GO" id="GO:0005737">
    <property type="term" value="C:cytoplasm"/>
    <property type="evidence" value="ECO:0007669"/>
    <property type="project" value="UniProtKB-SubCell"/>
</dbReference>
<comment type="caution">
    <text evidence="12">The sequence shown here is derived from an EMBL/GenBank/DDBJ whole genome shotgun (WGS) entry which is preliminary data.</text>
</comment>